<evidence type="ECO:0000256" key="3">
    <source>
        <dbReference type="PROSITE-ProRule" id="PRU00235"/>
    </source>
</evidence>
<reference evidence="6" key="2">
    <citation type="submission" date="2020-11" db="EMBL/GenBank/DDBJ databases">
        <authorList>
            <person name="Cecchin M."/>
            <person name="Marcolungo L."/>
            <person name="Rossato M."/>
            <person name="Girolomoni L."/>
            <person name="Cosentino E."/>
            <person name="Cuine S."/>
            <person name="Li-Beisson Y."/>
            <person name="Delledonne M."/>
            <person name="Ballottari M."/>
        </authorList>
    </citation>
    <scope>NUCLEOTIDE SEQUENCE</scope>
    <source>
        <strain evidence="6">211/11P</strain>
        <tissue evidence="6">Whole cell</tissue>
    </source>
</reference>
<accession>A0A9D4U0F1</accession>
<evidence type="ECO:0000256" key="2">
    <source>
        <dbReference type="ARBA" id="ARBA00022737"/>
    </source>
</evidence>
<sequence>MARTMQTAKKANQAKRKAASPSPPAPPPAVAEEERQVKRRAVAVPKQALQAIEHESHNTVPGEVFVFGDGDCGQLGLGEDVTERLRPCPVSVDGKQVLQIACGGMHTVVLTEDRQIFSWGVNDEGALGRETAGELWEKSGNASGQPGDPYVPGKVAVPQEAGTVVQLSAGDSHTCALTAMGAVWAWGTYRDSSGVMGFGTHTRIQLTPVCVYEPRKAEDQVVRIASGADHTAGVTAGGTLLTWGNGQQGQLGRVGERLSDRVKMETLLTPHAVPFRRIRGTSNRISDVNCGTYGTFATTSSGQILAFGLNNYGQLALPGQVPVYAPTPVKALEGKGVTLVRSGQHHTLVLAEGGSLLSFGRPTYGRLGQKDAEVSADAACPEPKAVDGLEGVQVAGAAAGLAVSGCFSEAGDGWLWGFGTSNQLGKGDDDEDEIVPKKLAETKRFANQKIVQLEFGGQHAALLCVPK</sequence>
<evidence type="ECO:0000313" key="6">
    <source>
        <dbReference type="EMBL" id="KAI3438963.1"/>
    </source>
</evidence>
<feature type="repeat" description="RCC1" evidence="3">
    <location>
        <begin position="114"/>
        <end position="180"/>
    </location>
</feature>
<dbReference type="PROSITE" id="PS00626">
    <property type="entry name" value="RCC1_2"/>
    <property type="match status" value="2"/>
</dbReference>
<feature type="region of interest" description="Disordered" evidence="4">
    <location>
        <begin position="1"/>
        <end position="38"/>
    </location>
</feature>
<comment type="caution">
    <text evidence="6">The sequence shown here is derived from an EMBL/GenBank/DDBJ whole genome shotgun (WGS) entry which is preliminary data.</text>
</comment>
<dbReference type="EMBL" id="SIDB01000001">
    <property type="protein sequence ID" value="KAI3438963.1"/>
    <property type="molecule type" value="Genomic_DNA"/>
</dbReference>
<dbReference type="InterPro" id="IPR058923">
    <property type="entry name" value="RCC1-like_dom"/>
</dbReference>
<dbReference type="PROSITE" id="PS50012">
    <property type="entry name" value="RCC1_3"/>
    <property type="match status" value="7"/>
</dbReference>
<dbReference type="InterPro" id="IPR009091">
    <property type="entry name" value="RCC1/BLIP-II"/>
</dbReference>
<dbReference type="Gene3D" id="2.130.10.30">
    <property type="entry name" value="Regulator of chromosome condensation 1/beta-lactamase-inhibitor protein II"/>
    <property type="match status" value="1"/>
</dbReference>
<dbReference type="PANTHER" id="PTHR45982">
    <property type="entry name" value="REGULATOR OF CHROMOSOME CONDENSATION"/>
    <property type="match status" value="1"/>
</dbReference>
<feature type="repeat" description="RCC1" evidence="3">
    <location>
        <begin position="302"/>
        <end position="353"/>
    </location>
</feature>
<dbReference type="OrthoDB" id="61110at2759"/>
<dbReference type="GO" id="GO:0005085">
    <property type="term" value="F:guanyl-nucleotide exchange factor activity"/>
    <property type="evidence" value="ECO:0007669"/>
    <property type="project" value="TreeGrafter"/>
</dbReference>
<keyword evidence="2" id="KW-0677">Repeat</keyword>
<feature type="repeat" description="RCC1" evidence="3">
    <location>
        <begin position="62"/>
        <end position="113"/>
    </location>
</feature>
<dbReference type="PRINTS" id="PR00633">
    <property type="entry name" value="RCCNDNSATION"/>
</dbReference>
<protein>
    <recommendedName>
        <fullName evidence="5">RCC1-like domain-containing protein</fullName>
    </recommendedName>
</protein>
<dbReference type="Proteomes" id="UP001055712">
    <property type="component" value="Unassembled WGS sequence"/>
</dbReference>
<evidence type="ECO:0000256" key="4">
    <source>
        <dbReference type="SAM" id="MobiDB-lite"/>
    </source>
</evidence>
<feature type="repeat" description="RCC1" evidence="3">
    <location>
        <begin position="238"/>
        <end position="301"/>
    </location>
</feature>
<keyword evidence="7" id="KW-1185">Reference proteome</keyword>
<proteinExistence type="predicted"/>
<dbReference type="Pfam" id="PF25390">
    <property type="entry name" value="WD40_RLD"/>
    <property type="match status" value="1"/>
</dbReference>
<dbReference type="InterPro" id="IPR051553">
    <property type="entry name" value="Ran_GTPase-activating"/>
</dbReference>
<evidence type="ECO:0000256" key="1">
    <source>
        <dbReference type="ARBA" id="ARBA00022658"/>
    </source>
</evidence>
<feature type="repeat" description="RCC1" evidence="3">
    <location>
        <begin position="354"/>
        <end position="410"/>
    </location>
</feature>
<feature type="repeat" description="RCC1" evidence="3">
    <location>
        <begin position="181"/>
        <end position="237"/>
    </location>
</feature>
<name>A0A9D4U0F1_CHLVU</name>
<dbReference type="GO" id="GO:0005737">
    <property type="term" value="C:cytoplasm"/>
    <property type="evidence" value="ECO:0007669"/>
    <property type="project" value="TreeGrafter"/>
</dbReference>
<dbReference type="InterPro" id="IPR000408">
    <property type="entry name" value="Reg_chr_condens"/>
</dbReference>
<keyword evidence="1" id="KW-0344">Guanine-nucleotide releasing factor</keyword>
<dbReference type="SUPFAM" id="SSF50985">
    <property type="entry name" value="RCC1/BLIP-II"/>
    <property type="match status" value="1"/>
</dbReference>
<evidence type="ECO:0000259" key="5">
    <source>
        <dbReference type="Pfam" id="PF25390"/>
    </source>
</evidence>
<organism evidence="6 7">
    <name type="scientific">Chlorella vulgaris</name>
    <name type="common">Green alga</name>
    <dbReference type="NCBI Taxonomy" id="3077"/>
    <lineage>
        <taxon>Eukaryota</taxon>
        <taxon>Viridiplantae</taxon>
        <taxon>Chlorophyta</taxon>
        <taxon>core chlorophytes</taxon>
        <taxon>Trebouxiophyceae</taxon>
        <taxon>Chlorellales</taxon>
        <taxon>Chlorellaceae</taxon>
        <taxon>Chlorella clade</taxon>
        <taxon>Chlorella</taxon>
    </lineage>
</organism>
<gene>
    <name evidence="6" type="ORF">D9Q98_001377</name>
</gene>
<evidence type="ECO:0000313" key="7">
    <source>
        <dbReference type="Proteomes" id="UP001055712"/>
    </source>
</evidence>
<feature type="domain" description="RCC1-like" evidence="5">
    <location>
        <begin position="63"/>
        <end position="461"/>
    </location>
</feature>
<feature type="repeat" description="RCC1" evidence="3">
    <location>
        <begin position="411"/>
        <end position="466"/>
    </location>
</feature>
<reference evidence="6" key="1">
    <citation type="journal article" date="2019" name="Plant J.">
        <title>Chlorella vulgaris genome assembly and annotation reveals the molecular basis for metabolic acclimation to high light conditions.</title>
        <authorList>
            <person name="Cecchin M."/>
            <person name="Marcolungo L."/>
            <person name="Rossato M."/>
            <person name="Girolomoni L."/>
            <person name="Cosentino E."/>
            <person name="Cuine S."/>
            <person name="Li-Beisson Y."/>
            <person name="Delledonne M."/>
            <person name="Ballottari M."/>
        </authorList>
    </citation>
    <scope>NUCLEOTIDE SEQUENCE</scope>
    <source>
        <strain evidence="6">211/11P</strain>
    </source>
</reference>
<dbReference type="AlphaFoldDB" id="A0A9D4U0F1"/>
<dbReference type="PANTHER" id="PTHR45982:SF1">
    <property type="entry name" value="REGULATOR OF CHROMOSOME CONDENSATION"/>
    <property type="match status" value="1"/>
</dbReference>
<dbReference type="PROSITE" id="PS00625">
    <property type="entry name" value="RCC1_1"/>
    <property type="match status" value="1"/>
</dbReference>